<comment type="caution">
    <text evidence="3">The sequence shown here is derived from an EMBL/GenBank/DDBJ whole genome shotgun (WGS) entry which is preliminary data.</text>
</comment>
<name>A0AAE0I1K5_9PEZI</name>
<evidence type="ECO:0000259" key="1">
    <source>
        <dbReference type="Pfam" id="PF06985"/>
    </source>
</evidence>
<feature type="domain" description="DUF8212" evidence="2">
    <location>
        <begin position="233"/>
        <end position="256"/>
    </location>
</feature>
<dbReference type="Pfam" id="PF06985">
    <property type="entry name" value="HET"/>
    <property type="match status" value="1"/>
</dbReference>
<evidence type="ECO:0000313" key="3">
    <source>
        <dbReference type="EMBL" id="KAK3316914.1"/>
    </source>
</evidence>
<dbReference type="AlphaFoldDB" id="A0AAE0I1K5"/>
<evidence type="ECO:0000259" key="2">
    <source>
        <dbReference type="Pfam" id="PF26640"/>
    </source>
</evidence>
<sequence>MRLINSKTLEFKEFFDSELPPYAILSHTWGSEEVSFQDMEQHLPSLETKEGYQKIKKTCFLAQNEESPIDWVWVDTCCIDKRSSAELTESINSMFRWYKQATVCYAHLSDWAPMRTQIDQRGSTSRLEASFANCRWFTRGWTLQELIAPADVLFYDSAWEKRGSKMSLVQQISEITGIEKDMLLGLSSVSDYSVAARMSWAAERHTTRVEDVAYCLFGIFDVNMPLIYGEGNKAFRRLQEEILQRNDDLTVFAWEPDAADITSNGWRYDLFATSPALFKCHVCPGPDSDQRGMMIPSRIGQPTGRTINYRYSYDEASEYSITRKGLQVQGVLYKLPKTSQHNTACWEYFLELGQLRFEQNDSDVWVVAIGIKMQKYGPGSFVRQDPQLTVVQLKDEKHRAAQARFFVSPDNQDIIQTSQNPYRNVVYAFDHTTIKEIRRARPESHWDGESRMFFPARSKYGAFAALVTPAIPGAERRLLIVINQDKSKAFVWNYDGYDISALKAWFWRARSPLEFEDWGTFRTQTRDDRGRDIELKNTAEVEVHGVKHVVEVIIEESDVNFQRGGHSWRVKQLTVSLELLDIKD</sequence>
<reference evidence="3" key="2">
    <citation type="submission" date="2023-06" db="EMBL/GenBank/DDBJ databases">
        <authorList>
            <consortium name="Lawrence Berkeley National Laboratory"/>
            <person name="Haridas S."/>
            <person name="Hensen N."/>
            <person name="Bonometti L."/>
            <person name="Westerberg I."/>
            <person name="Brannstrom I.O."/>
            <person name="Guillou S."/>
            <person name="Cros-Aarteil S."/>
            <person name="Calhoun S."/>
            <person name="Kuo A."/>
            <person name="Mondo S."/>
            <person name="Pangilinan J."/>
            <person name="Riley R."/>
            <person name="Labutti K."/>
            <person name="Andreopoulos B."/>
            <person name="Lipzen A."/>
            <person name="Chen C."/>
            <person name="Yanf M."/>
            <person name="Daum C."/>
            <person name="Ng V."/>
            <person name="Clum A."/>
            <person name="Steindorff A."/>
            <person name="Ohm R."/>
            <person name="Martin F."/>
            <person name="Silar P."/>
            <person name="Natvig D."/>
            <person name="Lalanne C."/>
            <person name="Gautier V."/>
            <person name="Ament-Velasquez S.L."/>
            <person name="Kruys A."/>
            <person name="Hutchinson M.I."/>
            <person name="Powell A.J."/>
            <person name="Barry K."/>
            <person name="Miller A.N."/>
            <person name="Grigoriev I.V."/>
            <person name="Debuchy R."/>
            <person name="Gladieux P."/>
            <person name="Thoren M.H."/>
            <person name="Johannesson H."/>
        </authorList>
    </citation>
    <scope>NUCLEOTIDE SEQUENCE</scope>
    <source>
        <strain evidence="3">CBS 118394</strain>
    </source>
</reference>
<dbReference type="EMBL" id="JAUEDM010000005">
    <property type="protein sequence ID" value="KAK3316914.1"/>
    <property type="molecule type" value="Genomic_DNA"/>
</dbReference>
<evidence type="ECO:0000313" key="4">
    <source>
        <dbReference type="Proteomes" id="UP001283341"/>
    </source>
</evidence>
<keyword evidence="4" id="KW-1185">Reference proteome</keyword>
<dbReference type="Pfam" id="PF26640">
    <property type="entry name" value="DUF8212"/>
    <property type="match status" value="1"/>
</dbReference>
<dbReference type="InterPro" id="IPR058525">
    <property type="entry name" value="DUF8212"/>
</dbReference>
<feature type="domain" description="Heterokaryon incompatibility" evidence="1">
    <location>
        <begin position="22"/>
        <end position="110"/>
    </location>
</feature>
<dbReference type="PANTHER" id="PTHR10622">
    <property type="entry name" value="HET DOMAIN-CONTAINING PROTEIN"/>
    <property type="match status" value="1"/>
</dbReference>
<dbReference type="InterPro" id="IPR010730">
    <property type="entry name" value="HET"/>
</dbReference>
<dbReference type="Proteomes" id="UP001283341">
    <property type="component" value="Unassembled WGS sequence"/>
</dbReference>
<reference evidence="3" key="1">
    <citation type="journal article" date="2023" name="Mol. Phylogenet. Evol.">
        <title>Genome-scale phylogeny and comparative genomics of the fungal order Sordariales.</title>
        <authorList>
            <person name="Hensen N."/>
            <person name="Bonometti L."/>
            <person name="Westerberg I."/>
            <person name="Brannstrom I.O."/>
            <person name="Guillou S."/>
            <person name="Cros-Aarteil S."/>
            <person name="Calhoun S."/>
            <person name="Haridas S."/>
            <person name="Kuo A."/>
            <person name="Mondo S."/>
            <person name="Pangilinan J."/>
            <person name="Riley R."/>
            <person name="LaButti K."/>
            <person name="Andreopoulos B."/>
            <person name="Lipzen A."/>
            <person name="Chen C."/>
            <person name="Yan M."/>
            <person name="Daum C."/>
            <person name="Ng V."/>
            <person name="Clum A."/>
            <person name="Steindorff A."/>
            <person name="Ohm R.A."/>
            <person name="Martin F."/>
            <person name="Silar P."/>
            <person name="Natvig D.O."/>
            <person name="Lalanne C."/>
            <person name="Gautier V."/>
            <person name="Ament-Velasquez S.L."/>
            <person name="Kruys A."/>
            <person name="Hutchinson M.I."/>
            <person name="Powell A.J."/>
            <person name="Barry K."/>
            <person name="Miller A.N."/>
            <person name="Grigoriev I.V."/>
            <person name="Debuchy R."/>
            <person name="Gladieux P."/>
            <person name="Hiltunen Thoren M."/>
            <person name="Johannesson H."/>
        </authorList>
    </citation>
    <scope>NUCLEOTIDE SEQUENCE</scope>
    <source>
        <strain evidence="3">CBS 118394</strain>
    </source>
</reference>
<accession>A0AAE0I1K5</accession>
<gene>
    <name evidence="3" type="ORF">B0H66DRAFT_307676</name>
</gene>
<protein>
    <submittedName>
        <fullName evidence="3">Heterokaryon incompatibility protein-domain-containing protein</fullName>
    </submittedName>
</protein>
<dbReference type="PANTHER" id="PTHR10622:SF12">
    <property type="entry name" value="HET DOMAIN-CONTAINING PROTEIN"/>
    <property type="match status" value="1"/>
</dbReference>
<organism evidence="3 4">
    <name type="scientific">Apodospora peruviana</name>
    <dbReference type="NCBI Taxonomy" id="516989"/>
    <lineage>
        <taxon>Eukaryota</taxon>
        <taxon>Fungi</taxon>
        <taxon>Dikarya</taxon>
        <taxon>Ascomycota</taxon>
        <taxon>Pezizomycotina</taxon>
        <taxon>Sordariomycetes</taxon>
        <taxon>Sordariomycetidae</taxon>
        <taxon>Sordariales</taxon>
        <taxon>Lasiosphaeriaceae</taxon>
        <taxon>Apodospora</taxon>
    </lineage>
</organism>
<proteinExistence type="predicted"/>